<reference evidence="1 2" key="1">
    <citation type="submission" date="2021-01" db="EMBL/GenBank/DDBJ databases">
        <title>Streptomyces acididurans sp. nov., isolated from a peat swamp forest soil.</title>
        <authorList>
            <person name="Chantavorakit T."/>
            <person name="Duangmal K."/>
        </authorList>
    </citation>
    <scope>NUCLEOTIDE SEQUENCE [LARGE SCALE GENOMIC DNA]</scope>
    <source>
        <strain evidence="1 2">KK5PA1</strain>
    </source>
</reference>
<dbReference type="RefSeq" id="WP_205363498.1">
    <property type="nucleotide sequence ID" value="NZ_JADKYB010000030.1"/>
</dbReference>
<comment type="caution">
    <text evidence="1">The sequence shown here is derived from an EMBL/GenBank/DDBJ whole genome shotgun (WGS) entry which is preliminary data.</text>
</comment>
<keyword evidence="2" id="KW-1185">Reference proteome</keyword>
<name>A0ABS2U610_9ACTN</name>
<dbReference type="Proteomes" id="UP000749040">
    <property type="component" value="Unassembled WGS sequence"/>
</dbReference>
<evidence type="ECO:0000313" key="1">
    <source>
        <dbReference type="EMBL" id="MBM9509930.1"/>
    </source>
</evidence>
<dbReference type="EMBL" id="JADKYB010000030">
    <property type="protein sequence ID" value="MBM9509930.1"/>
    <property type="molecule type" value="Genomic_DNA"/>
</dbReference>
<proteinExistence type="predicted"/>
<organism evidence="1 2">
    <name type="scientific">Actinacidiphila acididurans</name>
    <dbReference type="NCBI Taxonomy" id="2784346"/>
    <lineage>
        <taxon>Bacteria</taxon>
        <taxon>Bacillati</taxon>
        <taxon>Actinomycetota</taxon>
        <taxon>Actinomycetes</taxon>
        <taxon>Kitasatosporales</taxon>
        <taxon>Streptomycetaceae</taxon>
        <taxon>Actinacidiphila</taxon>
    </lineage>
</organism>
<sequence>MPDTTDTIPQVDETLDHQKKEARRKQARTAIETALRDTWDEWGPRDASGPNFPLAALNAVDGLGDLAAEILVDGTMLRSLTIRDGVATMDLEPATEMIKIMVAGMRGILDGYDAKNYVEMELKARPSVSFDLRGSDAPWDSYAVTIQRRNGITPHGARMKAEAERDSVLRVVGQWAYDHANTSSVDVCALLQLLTEAGHTVPGAPADATEEA</sequence>
<protein>
    <submittedName>
        <fullName evidence="1">Uncharacterized protein</fullName>
    </submittedName>
</protein>
<evidence type="ECO:0000313" key="2">
    <source>
        <dbReference type="Proteomes" id="UP000749040"/>
    </source>
</evidence>
<gene>
    <name evidence="1" type="ORF">ITX44_36330</name>
</gene>
<accession>A0ABS2U610</accession>